<feature type="coiled-coil region" evidence="2">
    <location>
        <begin position="471"/>
        <end position="530"/>
    </location>
</feature>
<comment type="caution">
    <text evidence="6">The sequence shown here is derived from an EMBL/GenBank/DDBJ whole genome shotgun (WGS) entry which is preliminary data.</text>
</comment>
<keyword evidence="2" id="KW-0175">Coiled coil</keyword>
<dbReference type="InterPro" id="IPR043592">
    <property type="entry name" value="FMNL_animal"/>
</dbReference>
<dbReference type="Pfam" id="PF06367">
    <property type="entry name" value="Drf_FH3"/>
    <property type="match status" value="1"/>
</dbReference>
<dbReference type="GO" id="GO:0016477">
    <property type="term" value="P:cell migration"/>
    <property type="evidence" value="ECO:0007669"/>
    <property type="project" value="TreeGrafter"/>
</dbReference>
<dbReference type="GO" id="GO:0051015">
    <property type="term" value="F:actin filament binding"/>
    <property type="evidence" value="ECO:0007669"/>
    <property type="project" value="TreeGrafter"/>
</dbReference>
<proteinExistence type="inferred from homology"/>
<sequence>MPSSPFHFGLHRSNSSFFFIYVKKETVSATETNNSFNETISSSEWQTGTLPIRSALSLNTSDTLRKSVGSLEKMNQLRPDDRTLEELFRHTIAAMDLPPDKIKMLREFSSDKKWDIIRDRDQVIAKHPPQYYIDGLKTYIRGANLVPKASTLKKKHPAEPSTQLLSSLEISLRTNTIGWVHEFLNSYNNGLGILLDYLITSLEVMRFEPDVHELKNNSLIRNKRFFFCGFLSEVDSAHSITPLSNSNGNHHLFSVAMLNHGNLNYTDENSTLKRSTLGRFDAKRLHRKIKKYQIGEATDDVRLCIMCLRAIMNNQNGFNLVIQHPSALNYITLSLQHKNYRCKALILELLAAVCLVELGHDAVLGAFDNFRIVCQERHRFEILMKSFTQPLEFNVDYMIACMQFINIIVHSVQDMNYRVYLQEEFKLLGLDECLKKYLEIHSECDLFILQINAFLDNYFDVGQLLEDSETKQQAITKVSELEEQLGAANERVQELETGNCSKMAELQKALSFAEQQMENVKKERDDMSHTLNTLKRGHHAIEKSQTLQSDYKDAVNLPYSTVQYGPQEKLNLAFSNFCVYFLGSSNSSTSSISSAPPGAPTSSGSNIPPAPPLPPPNFIPPPPPPGPPPLINGMPPPPGMLDAPPGSMTIKKKIQTKYKLPNLNWTSLKPGQVRGTVFCELDDEKYFKIIDFETFEELFKTGSGLPINQGNVSPHLKQKYMKIPERLTLLDAQRQRNLGIARRKLDLDVNVISRALNNLDLKILTSDTIDILQHFIPTEVETKAFASYLSDGKSLMSLSDDDQFLYGLSKIERLSQKLNVVSFMANFNETNQNLMPQLKAIIAASASLKNNSRFKRLLEIILAFGNYMNSSKRGPVYGFKLASLEILTDTRTHDKRLTLLHYITQTIEERFPDVLYFHTDLQAIEKAAQVSLENVQTDVQDLTRGLDNAKKELSVRQTMKNVEIRSLEEFINFAQDRIDRLVKDAKSAQDVFNQCVEYFGEAPRTQTPSNFFSIIVKFQRAFQQAHNENEERKRLAREAAATLDRPNKRQITKRSQEELLNELKGRKEAIKDQKLIKREALTDGTIETLLDDLKKAPYLRADAARRNRRKTQELMKQISRDVHAGVTNGINTNNNTPTEVHF</sequence>
<evidence type="ECO:0000313" key="6">
    <source>
        <dbReference type="EMBL" id="CAF4347137.1"/>
    </source>
</evidence>
<dbReference type="EMBL" id="CAJOBO010001172">
    <property type="protein sequence ID" value="CAF4347137.1"/>
    <property type="molecule type" value="Genomic_DNA"/>
</dbReference>
<feature type="coiled-coil region" evidence="2">
    <location>
        <begin position="1018"/>
        <end position="1073"/>
    </location>
</feature>
<dbReference type="SMART" id="SM01139">
    <property type="entry name" value="Drf_FH3"/>
    <property type="match status" value="1"/>
</dbReference>
<evidence type="ECO:0000256" key="1">
    <source>
        <dbReference type="ARBA" id="ARBA00023449"/>
    </source>
</evidence>
<dbReference type="GO" id="GO:0005829">
    <property type="term" value="C:cytosol"/>
    <property type="evidence" value="ECO:0007669"/>
    <property type="project" value="TreeGrafter"/>
</dbReference>
<dbReference type="Pfam" id="PF02181">
    <property type="entry name" value="FH2"/>
    <property type="match status" value="1"/>
</dbReference>
<dbReference type="SMART" id="SM01140">
    <property type="entry name" value="Drf_GBD"/>
    <property type="match status" value="1"/>
</dbReference>
<dbReference type="Gene3D" id="1.20.58.2220">
    <property type="entry name" value="Formin, FH2 domain"/>
    <property type="match status" value="1"/>
</dbReference>
<dbReference type="InterPro" id="IPR010473">
    <property type="entry name" value="GTPase-bd"/>
</dbReference>
<dbReference type="Pfam" id="PF06371">
    <property type="entry name" value="Drf_GBD"/>
    <property type="match status" value="2"/>
</dbReference>
<name>A0A820KRM6_9BILA</name>
<gene>
    <name evidence="6" type="ORF">HFQ381_LOCUS16495</name>
</gene>
<dbReference type="InterPro" id="IPR016024">
    <property type="entry name" value="ARM-type_fold"/>
</dbReference>
<protein>
    <recommendedName>
        <fullName evidence="8">Formin-like protein</fullName>
    </recommendedName>
</protein>
<feature type="region of interest" description="Disordered" evidence="3">
    <location>
        <begin position="589"/>
        <end position="647"/>
    </location>
</feature>
<dbReference type="GO" id="GO:0030866">
    <property type="term" value="P:cortical actin cytoskeleton organization"/>
    <property type="evidence" value="ECO:0007669"/>
    <property type="project" value="TreeGrafter"/>
</dbReference>
<dbReference type="InterPro" id="IPR014768">
    <property type="entry name" value="GBD/FH3_dom"/>
</dbReference>
<evidence type="ECO:0000313" key="7">
    <source>
        <dbReference type="Proteomes" id="UP000663851"/>
    </source>
</evidence>
<dbReference type="PROSITE" id="PS51232">
    <property type="entry name" value="GBD_FH3"/>
    <property type="match status" value="1"/>
</dbReference>
<dbReference type="SMART" id="SM00498">
    <property type="entry name" value="FH2"/>
    <property type="match status" value="1"/>
</dbReference>
<dbReference type="AlphaFoldDB" id="A0A820KRM6"/>
<dbReference type="Proteomes" id="UP000663851">
    <property type="component" value="Unassembled WGS sequence"/>
</dbReference>
<dbReference type="Gene3D" id="1.25.10.10">
    <property type="entry name" value="Leucine-rich Repeat Variant"/>
    <property type="match status" value="2"/>
</dbReference>
<evidence type="ECO:0008006" key="8">
    <source>
        <dbReference type="Google" id="ProtNLM"/>
    </source>
</evidence>
<dbReference type="GO" id="GO:0031267">
    <property type="term" value="F:small GTPase binding"/>
    <property type="evidence" value="ECO:0007669"/>
    <property type="project" value="InterPro"/>
</dbReference>
<dbReference type="SUPFAM" id="SSF101447">
    <property type="entry name" value="Formin homology 2 domain (FH2 domain)"/>
    <property type="match status" value="1"/>
</dbReference>
<dbReference type="GO" id="GO:0008360">
    <property type="term" value="P:regulation of cell shape"/>
    <property type="evidence" value="ECO:0007669"/>
    <property type="project" value="TreeGrafter"/>
</dbReference>
<dbReference type="PROSITE" id="PS51444">
    <property type="entry name" value="FH2"/>
    <property type="match status" value="1"/>
</dbReference>
<evidence type="ECO:0000256" key="3">
    <source>
        <dbReference type="SAM" id="MobiDB-lite"/>
    </source>
</evidence>
<evidence type="ECO:0000259" key="5">
    <source>
        <dbReference type="PROSITE" id="PS51444"/>
    </source>
</evidence>
<dbReference type="InterPro" id="IPR010472">
    <property type="entry name" value="FH3_dom"/>
</dbReference>
<feature type="compositionally biased region" description="Low complexity" evidence="3">
    <location>
        <begin position="589"/>
        <end position="607"/>
    </location>
</feature>
<accession>A0A820KRM6</accession>
<evidence type="ECO:0000256" key="2">
    <source>
        <dbReference type="SAM" id="Coils"/>
    </source>
</evidence>
<organism evidence="6 7">
    <name type="scientific">Rotaria socialis</name>
    <dbReference type="NCBI Taxonomy" id="392032"/>
    <lineage>
        <taxon>Eukaryota</taxon>
        <taxon>Metazoa</taxon>
        <taxon>Spiralia</taxon>
        <taxon>Gnathifera</taxon>
        <taxon>Rotifera</taxon>
        <taxon>Eurotatoria</taxon>
        <taxon>Bdelloidea</taxon>
        <taxon>Philodinida</taxon>
        <taxon>Philodinidae</taxon>
        <taxon>Rotaria</taxon>
    </lineage>
</organism>
<feature type="domain" description="FH2" evidence="5">
    <location>
        <begin position="650"/>
        <end position="1048"/>
    </location>
</feature>
<feature type="coiled-coil region" evidence="2">
    <location>
        <begin position="932"/>
        <end position="991"/>
    </location>
</feature>
<dbReference type="InterPro" id="IPR042201">
    <property type="entry name" value="FH2_Formin_sf"/>
</dbReference>
<feature type="compositionally biased region" description="Pro residues" evidence="3">
    <location>
        <begin position="608"/>
        <end position="639"/>
    </location>
</feature>
<dbReference type="PANTHER" id="PTHR45857:SF4">
    <property type="entry name" value="FORMIN-LIKE PROTEIN"/>
    <property type="match status" value="1"/>
</dbReference>
<comment type="similarity">
    <text evidence="1">Belongs to the formin homology family.</text>
</comment>
<dbReference type="PANTHER" id="PTHR45857">
    <property type="entry name" value="FORMIN-LIKE PROTEIN"/>
    <property type="match status" value="1"/>
</dbReference>
<dbReference type="InterPro" id="IPR015425">
    <property type="entry name" value="FH2_Formin"/>
</dbReference>
<dbReference type="SUPFAM" id="SSF48371">
    <property type="entry name" value="ARM repeat"/>
    <property type="match status" value="1"/>
</dbReference>
<dbReference type="InterPro" id="IPR011989">
    <property type="entry name" value="ARM-like"/>
</dbReference>
<feature type="domain" description="GBD/FH3" evidence="4">
    <location>
        <begin position="76"/>
        <end position="549"/>
    </location>
</feature>
<reference evidence="6" key="1">
    <citation type="submission" date="2021-02" db="EMBL/GenBank/DDBJ databases">
        <authorList>
            <person name="Nowell W R."/>
        </authorList>
    </citation>
    <scope>NUCLEOTIDE SEQUENCE</scope>
</reference>
<evidence type="ECO:0000259" key="4">
    <source>
        <dbReference type="PROSITE" id="PS51232"/>
    </source>
</evidence>